<dbReference type="PIRSF" id="PIRSF500176">
    <property type="entry name" value="L_ASNase"/>
    <property type="match status" value="1"/>
</dbReference>
<feature type="chain" id="PRO_5021486970" evidence="8">
    <location>
        <begin position="22"/>
        <end position="353"/>
    </location>
</feature>
<sequence>MQALTRIVCLVLALAGGAAQAGDNMQANIVILATGGTIAGRGDSGTRASYNAAALAVDALIEAVPQLAELAAISGEQVASVGSQDMSDAIWLTLAARVNTLLAEEGVDGVVITHGTDTIEETAYFLSLVVHSKKPVVLTAAMRPATALSADGPLNIYNAVAVAADPQAAGRGVLVVINDDIHGARGMTKSSTTDVQTFISPERGLIGTSLYGENRYFRYPYKRHTADSEFSVDGLQALPRVDVLYLHAGASPDLVDALVAAGARGIVLAGVGNGNMNRETQAAVARAVKAGVAVVRSTRVTRGFVGRNVETDDDTLGTVAAGELKPPQARVLLKLALLEKRDPASIQALFDQY</sequence>
<dbReference type="PROSITE" id="PS00144">
    <property type="entry name" value="ASN_GLN_ASE_1"/>
    <property type="match status" value="1"/>
</dbReference>
<gene>
    <name evidence="11" type="ORF">E4634_00120</name>
</gene>
<keyword evidence="2 11" id="KW-0378">Hydrolase</keyword>
<dbReference type="EMBL" id="SRLE01000001">
    <property type="protein sequence ID" value="TGD75996.1"/>
    <property type="molecule type" value="Genomic_DNA"/>
</dbReference>
<evidence type="ECO:0000256" key="2">
    <source>
        <dbReference type="ARBA" id="ARBA00022801"/>
    </source>
</evidence>
<dbReference type="FunFam" id="3.40.50.1170:FF:000001">
    <property type="entry name" value="L-asparaginase 2"/>
    <property type="match status" value="1"/>
</dbReference>
<dbReference type="GO" id="GO:0006528">
    <property type="term" value="P:asparagine metabolic process"/>
    <property type="evidence" value="ECO:0007669"/>
    <property type="project" value="InterPro"/>
</dbReference>
<dbReference type="InterPro" id="IPR037152">
    <property type="entry name" value="L-asparaginase_N_sf"/>
</dbReference>
<name>A0A4Z0M9D3_9GAMM</name>
<dbReference type="OrthoDB" id="9788068at2"/>
<dbReference type="EC" id="3.5.1.1" evidence="11"/>
<comment type="similarity">
    <text evidence="1 7">Belongs to the asparaginase 1 family.</text>
</comment>
<dbReference type="InterPro" id="IPR027473">
    <property type="entry name" value="L-asparaginase_C"/>
</dbReference>
<dbReference type="PIRSF" id="PIRSF001220">
    <property type="entry name" value="L-ASNase_gatD"/>
    <property type="match status" value="1"/>
</dbReference>
<feature type="domain" description="Asparaginase/glutaminase C-terminal" evidence="10">
    <location>
        <begin position="240"/>
        <end position="350"/>
    </location>
</feature>
<dbReference type="Gene3D" id="3.40.50.1170">
    <property type="entry name" value="L-asparaginase, N-terminal domain"/>
    <property type="match status" value="1"/>
</dbReference>
<dbReference type="Pfam" id="PF17763">
    <property type="entry name" value="Asparaginase_C"/>
    <property type="match status" value="1"/>
</dbReference>
<dbReference type="SMART" id="SM00870">
    <property type="entry name" value="Asparaginase"/>
    <property type="match status" value="1"/>
</dbReference>
<feature type="signal peptide" evidence="8">
    <location>
        <begin position="1"/>
        <end position="21"/>
    </location>
</feature>
<evidence type="ECO:0000313" key="11">
    <source>
        <dbReference type="EMBL" id="TGD75996.1"/>
    </source>
</evidence>
<feature type="active site" evidence="6">
    <location>
        <position position="116"/>
    </location>
</feature>
<dbReference type="PROSITE" id="PS00917">
    <property type="entry name" value="ASN_GLN_ASE_2"/>
    <property type="match status" value="1"/>
</dbReference>
<dbReference type="InterPro" id="IPR004550">
    <property type="entry name" value="AsnASE_II"/>
</dbReference>
<dbReference type="SFLD" id="SFLDS00057">
    <property type="entry name" value="Glutaminase/Asparaginase"/>
    <property type="match status" value="1"/>
</dbReference>
<dbReference type="SUPFAM" id="SSF53774">
    <property type="entry name" value="Glutaminase/Asparaginase"/>
    <property type="match status" value="1"/>
</dbReference>
<evidence type="ECO:0000256" key="4">
    <source>
        <dbReference type="PIRSR" id="PIRSR001220-2"/>
    </source>
</evidence>
<feature type="domain" description="L-asparaginase N-terminal" evidence="9">
    <location>
        <begin position="28"/>
        <end position="212"/>
    </location>
</feature>
<dbReference type="InterPro" id="IPR027475">
    <property type="entry name" value="Asparaginase/glutaminase_AS2"/>
</dbReference>
<evidence type="ECO:0000256" key="1">
    <source>
        <dbReference type="ARBA" id="ARBA00010518"/>
    </source>
</evidence>
<dbReference type="InterPro" id="IPR027474">
    <property type="entry name" value="L-asparaginase_N"/>
</dbReference>
<dbReference type="Proteomes" id="UP000298050">
    <property type="component" value="Unassembled WGS sequence"/>
</dbReference>
<dbReference type="AlphaFoldDB" id="A0A4Z0M9D3"/>
<protein>
    <submittedName>
        <fullName evidence="11">Type II asparaginase</fullName>
        <ecNumber evidence="11">3.5.1.1</ecNumber>
    </submittedName>
</protein>
<reference evidence="11 12" key="1">
    <citation type="submission" date="2019-04" db="EMBL/GenBank/DDBJ databases">
        <title>Taxonomy of novel Haliea sp. from mangrove soil of West Coast of India.</title>
        <authorList>
            <person name="Verma A."/>
            <person name="Kumar P."/>
            <person name="Krishnamurthi S."/>
        </authorList>
    </citation>
    <scope>NUCLEOTIDE SEQUENCE [LARGE SCALE GENOMIC DNA]</scope>
    <source>
        <strain evidence="11 12">SAOS-164</strain>
    </source>
</reference>
<evidence type="ECO:0000313" key="12">
    <source>
        <dbReference type="Proteomes" id="UP000298050"/>
    </source>
</evidence>
<accession>A0A4Z0M9D3</accession>
<evidence type="ECO:0000256" key="8">
    <source>
        <dbReference type="SAM" id="SignalP"/>
    </source>
</evidence>
<dbReference type="CDD" id="cd08964">
    <property type="entry name" value="L-asparaginase_II"/>
    <property type="match status" value="1"/>
</dbReference>
<evidence type="ECO:0000259" key="9">
    <source>
        <dbReference type="Pfam" id="PF00710"/>
    </source>
</evidence>
<dbReference type="GO" id="GO:0004067">
    <property type="term" value="F:asparaginase activity"/>
    <property type="evidence" value="ECO:0007669"/>
    <property type="project" value="UniProtKB-UniRule"/>
</dbReference>
<dbReference type="PRINTS" id="PR00139">
    <property type="entry name" value="ASNGLNASE"/>
</dbReference>
<evidence type="ECO:0000259" key="10">
    <source>
        <dbReference type="Pfam" id="PF17763"/>
    </source>
</evidence>
<feature type="active site" evidence="5">
    <location>
        <position position="37"/>
    </location>
</feature>
<evidence type="ECO:0000256" key="5">
    <source>
        <dbReference type="PROSITE-ProRule" id="PRU10099"/>
    </source>
</evidence>
<feature type="binding site" evidence="4">
    <location>
        <position position="83"/>
    </location>
    <ligand>
        <name>substrate</name>
    </ligand>
</feature>
<keyword evidence="12" id="KW-1185">Reference proteome</keyword>
<dbReference type="PROSITE" id="PS51732">
    <property type="entry name" value="ASN_GLN_ASE_3"/>
    <property type="match status" value="1"/>
</dbReference>
<dbReference type="InterPro" id="IPR020827">
    <property type="entry name" value="Asparaginase/glutaminase_AS1"/>
</dbReference>
<feature type="binding site" evidence="4">
    <location>
        <begin position="116"/>
        <end position="117"/>
    </location>
    <ligand>
        <name>substrate</name>
    </ligand>
</feature>
<evidence type="ECO:0000256" key="6">
    <source>
        <dbReference type="PROSITE-ProRule" id="PRU10100"/>
    </source>
</evidence>
<dbReference type="InterPro" id="IPR006034">
    <property type="entry name" value="Asparaginase/glutaminase-like"/>
</dbReference>
<keyword evidence="8" id="KW-0732">Signal</keyword>
<dbReference type="InterPro" id="IPR036152">
    <property type="entry name" value="Asp/glu_Ase-like_sf"/>
</dbReference>
<dbReference type="PANTHER" id="PTHR11707:SF28">
    <property type="entry name" value="60 KDA LYSOPHOSPHOLIPASE"/>
    <property type="match status" value="1"/>
</dbReference>
<comment type="caution">
    <text evidence="11">The sequence shown here is derived from an EMBL/GenBank/DDBJ whole genome shotgun (WGS) entry which is preliminary data.</text>
</comment>
<dbReference type="NCBIfam" id="TIGR00520">
    <property type="entry name" value="asnASE_II"/>
    <property type="match status" value="1"/>
</dbReference>
<evidence type="ECO:0000256" key="3">
    <source>
        <dbReference type="PIRSR" id="PIRSR001220-1"/>
    </source>
</evidence>
<dbReference type="Pfam" id="PF00710">
    <property type="entry name" value="Asparaginase"/>
    <property type="match status" value="1"/>
</dbReference>
<dbReference type="Gene3D" id="3.40.50.40">
    <property type="match status" value="1"/>
</dbReference>
<evidence type="ECO:0000256" key="7">
    <source>
        <dbReference type="RuleBase" id="RU004456"/>
    </source>
</evidence>
<feature type="active site" description="O-isoaspartyl threonine intermediate" evidence="3">
    <location>
        <position position="37"/>
    </location>
</feature>
<dbReference type="InterPro" id="IPR040919">
    <property type="entry name" value="Asparaginase_C"/>
</dbReference>
<dbReference type="PANTHER" id="PTHR11707">
    <property type="entry name" value="L-ASPARAGINASE"/>
    <property type="match status" value="1"/>
</dbReference>
<proteinExistence type="inferred from homology"/>
<organism evidence="11 12">
    <name type="scientific">Mangrovimicrobium sediminis</name>
    <dbReference type="NCBI Taxonomy" id="2562682"/>
    <lineage>
        <taxon>Bacteria</taxon>
        <taxon>Pseudomonadati</taxon>
        <taxon>Pseudomonadota</taxon>
        <taxon>Gammaproteobacteria</taxon>
        <taxon>Cellvibrionales</taxon>
        <taxon>Halieaceae</taxon>
        <taxon>Mangrovimicrobium</taxon>
    </lineage>
</organism>